<dbReference type="GO" id="GO:0006307">
    <property type="term" value="P:DNA alkylation repair"/>
    <property type="evidence" value="ECO:0007669"/>
    <property type="project" value="TreeGrafter"/>
</dbReference>
<feature type="binding site" evidence="1">
    <location>
        <position position="200"/>
    </location>
    <ligand>
        <name>2-oxoglutarate</name>
        <dbReference type="ChEBI" id="CHEBI:16810"/>
    </ligand>
</feature>
<dbReference type="InterPro" id="IPR027450">
    <property type="entry name" value="AlkB-like"/>
</dbReference>
<dbReference type="Proteomes" id="UP000186878">
    <property type="component" value="Unassembled WGS sequence"/>
</dbReference>
<dbReference type="InterPro" id="IPR037151">
    <property type="entry name" value="AlkB-like_sf"/>
</dbReference>
<sequence>MPDPDNSEWQQIEDSPLLALHPHFLSTDGASRLHDALDNEIEWESPTLRLYGRQHTIPRSQCWMGDSDARYRYSGRTFQPRSWHPLVERLRDRVQRSLRAHDLPVTEFNSVLLNRYASGEQRMGWHSDDEPELGENPIVASVSLGSERPLRFREKAGAVRGAFNVWLPHGSLLLMGPGAQTRWQHALAPRAIEGSRINLTFRRIV</sequence>
<feature type="binding site" evidence="1">
    <location>
        <position position="126"/>
    </location>
    <ligand>
        <name>2-oxoglutarate</name>
        <dbReference type="ChEBI" id="CHEBI:16810"/>
    </ligand>
</feature>
<dbReference type="SUPFAM" id="SSF51197">
    <property type="entry name" value="Clavaminate synthase-like"/>
    <property type="match status" value="1"/>
</dbReference>
<evidence type="ECO:0000256" key="1">
    <source>
        <dbReference type="PIRSR" id="PIRSR632852-1"/>
    </source>
</evidence>
<feature type="binding site" evidence="1">
    <location>
        <position position="129"/>
    </location>
    <ligand>
        <name>substrate</name>
    </ligand>
</feature>
<feature type="binding site" evidence="1">
    <location>
        <position position="116"/>
    </location>
    <ligand>
        <name>2-oxoglutarate</name>
        <dbReference type="ChEBI" id="CHEBI:16810"/>
    </ligand>
</feature>
<dbReference type="PANTHER" id="PTHR31573">
    <property type="entry name" value="ALPHA-KETOGLUTARATE-DEPENDENT DIOXYGENASE ALKB HOMOLOG 2"/>
    <property type="match status" value="1"/>
</dbReference>
<dbReference type="InterPro" id="IPR005123">
    <property type="entry name" value="Oxoglu/Fe-dep_dioxygenase_dom"/>
</dbReference>
<keyword evidence="3" id="KW-0223">Dioxygenase</keyword>
<comment type="caution">
    <text evidence="3">The sequence shown here is derived from an EMBL/GenBank/DDBJ whole genome shotgun (WGS) entry which is preliminary data.</text>
</comment>
<name>A0A1Q8SVH1_9GAMM</name>
<dbReference type="PANTHER" id="PTHR31573:SF1">
    <property type="entry name" value="DNA OXIDATIVE DEMETHYLASE ALKBH2"/>
    <property type="match status" value="1"/>
</dbReference>
<reference evidence="3 4" key="1">
    <citation type="submission" date="2016-12" db="EMBL/GenBank/DDBJ databases">
        <title>Draft genome sequences of strains Salinicola socius SMB35, Salinicola sp. MH3R3-1 and Chromohalobacter sp. SMB17 from the Verkhnekamsk potash mining region of Russia.</title>
        <authorList>
            <person name="Mavrodi D.V."/>
            <person name="Olsson B.E."/>
            <person name="Korsakova E.S."/>
            <person name="Pyankova A."/>
            <person name="Mavrodi O.V."/>
            <person name="Plotnikova E.G."/>
        </authorList>
    </citation>
    <scope>NUCLEOTIDE SEQUENCE [LARGE SCALE GENOMIC DNA]</scope>
    <source>
        <strain evidence="3 4">SMB35</strain>
    </source>
</reference>
<proteinExistence type="predicted"/>
<dbReference type="RefSeq" id="WP_075568676.1">
    <property type="nucleotide sequence ID" value="NZ_MSDO01000003.1"/>
</dbReference>
<dbReference type="InterPro" id="IPR032852">
    <property type="entry name" value="ALKBH2"/>
</dbReference>
<protein>
    <submittedName>
        <fullName evidence="3">Alpha-ketoglutarate-dependent dioxygenase AlkB</fullName>
    </submittedName>
</protein>
<dbReference type="Pfam" id="PF13532">
    <property type="entry name" value="2OG-FeII_Oxy_2"/>
    <property type="match status" value="1"/>
</dbReference>
<evidence type="ECO:0000313" key="4">
    <source>
        <dbReference type="Proteomes" id="UP000186878"/>
    </source>
</evidence>
<accession>A0A1Q8SVH1</accession>
<feature type="binding site" evidence="1">
    <location>
        <position position="196"/>
    </location>
    <ligand>
        <name>2-oxoglutarate</name>
        <dbReference type="ChEBI" id="CHEBI:16810"/>
    </ligand>
</feature>
<dbReference type="GO" id="GO:0035516">
    <property type="term" value="F:broad specificity oxidative DNA demethylase activity"/>
    <property type="evidence" value="ECO:0007669"/>
    <property type="project" value="TreeGrafter"/>
</dbReference>
<dbReference type="GO" id="GO:0051747">
    <property type="term" value="F:cytosine C-5 DNA demethylase activity"/>
    <property type="evidence" value="ECO:0007669"/>
    <property type="project" value="TreeGrafter"/>
</dbReference>
<keyword evidence="4" id="KW-1185">Reference proteome</keyword>
<dbReference type="PROSITE" id="PS51471">
    <property type="entry name" value="FE2OG_OXY"/>
    <property type="match status" value="1"/>
</dbReference>
<evidence type="ECO:0000313" key="3">
    <source>
        <dbReference type="EMBL" id="OLO05455.1"/>
    </source>
</evidence>
<feature type="binding site" evidence="1">
    <location>
        <position position="114"/>
    </location>
    <ligand>
        <name>2-oxoglutarate</name>
        <dbReference type="ChEBI" id="CHEBI:16810"/>
    </ligand>
</feature>
<evidence type="ECO:0000259" key="2">
    <source>
        <dbReference type="PROSITE" id="PS51471"/>
    </source>
</evidence>
<dbReference type="GO" id="GO:0008198">
    <property type="term" value="F:ferrous iron binding"/>
    <property type="evidence" value="ECO:0007669"/>
    <property type="project" value="TreeGrafter"/>
</dbReference>
<dbReference type="Gene3D" id="2.60.120.590">
    <property type="entry name" value="Alpha-ketoglutarate-dependent dioxygenase AlkB-like"/>
    <property type="match status" value="1"/>
</dbReference>
<organism evidence="3 4">
    <name type="scientific">Salinicola socius</name>
    <dbReference type="NCBI Taxonomy" id="404433"/>
    <lineage>
        <taxon>Bacteria</taxon>
        <taxon>Pseudomonadati</taxon>
        <taxon>Pseudomonadota</taxon>
        <taxon>Gammaproteobacteria</taxon>
        <taxon>Oceanospirillales</taxon>
        <taxon>Halomonadaceae</taxon>
        <taxon>Salinicola</taxon>
    </lineage>
</organism>
<feature type="binding site" evidence="1">
    <location>
        <position position="185"/>
    </location>
    <ligand>
        <name>2-oxoglutarate</name>
        <dbReference type="ChEBI" id="CHEBI:16810"/>
    </ligand>
</feature>
<dbReference type="STRING" id="404433.BTW07_02960"/>
<feature type="binding site" evidence="1">
    <location>
        <position position="202"/>
    </location>
    <ligand>
        <name>2-oxoglutarate</name>
        <dbReference type="ChEBI" id="CHEBI:16810"/>
    </ligand>
</feature>
<dbReference type="OrthoDB" id="190276at2"/>
<dbReference type="EMBL" id="MSDO01000003">
    <property type="protein sequence ID" value="OLO05455.1"/>
    <property type="molecule type" value="Genomic_DNA"/>
</dbReference>
<gene>
    <name evidence="3" type="ORF">BTW07_02960</name>
</gene>
<dbReference type="AlphaFoldDB" id="A0A1Q8SVH1"/>
<feature type="binding site" evidence="1">
    <location>
        <begin position="71"/>
        <end position="73"/>
    </location>
    <ligand>
        <name>substrate</name>
    </ligand>
</feature>
<keyword evidence="3" id="KW-0560">Oxidoreductase</keyword>
<feature type="domain" description="Fe2OG dioxygenase" evidence="2">
    <location>
        <begin position="107"/>
        <end position="205"/>
    </location>
</feature>